<dbReference type="PANTHER" id="PTHR31528:SF1">
    <property type="entry name" value="4-AMINO-5-HYDROXYMETHYL-2-METHYLPYRIMIDINE PHOSPHATE SYNTHASE THI11-RELATED"/>
    <property type="match status" value="1"/>
</dbReference>
<keyword evidence="14" id="KW-1185">Reference proteome</keyword>
<dbReference type="GO" id="GO:0016740">
    <property type="term" value="F:transferase activity"/>
    <property type="evidence" value="ECO:0007669"/>
    <property type="project" value="UniProtKB-KW"/>
</dbReference>
<evidence type="ECO:0000313" key="14">
    <source>
        <dbReference type="Proteomes" id="UP000003250"/>
    </source>
</evidence>
<keyword evidence="6" id="KW-0479">Metal-binding</keyword>
<dbReference type="InterPro" id="IPR027939">
    <property type="entry name" value="NMT1/THI5"/>
</dbReference>
<dbReference type="Pfam" id="PF09084">
    <property type="entry name" value="NMT1"/>
    <property type="match status" value="1"/>
</dbReference>
<keyword evidence="9" id="KW-0408">Iron</keyword>
<evidence type="ECO:0000256" key="6">
    <source>
        <dbReference type="ARBA" id="ARBA00022723"/>
    </source>
</evidence>
<keyword evidence="5" id="KW-0808">Transferase</keyword>
<evidence type="ECO:0000256" key="4">
    <source>
        <dbReference type="ARBA" id="ARBA00011738"/>
    </source>
</evidence>
<evidence type="ECO:0000259" key="12">
    <source>
        <dbReference type="Pfam" id="PF09084"/>
    </source>
</evidence>
<keyword evidence="7" id="KW-0663">Pyridoxal phosphate</keyword>
<protein>
    <recommendedName>
        <fullName evidence="10">Thiamine pyrimidine synthase</fullName>
    </recommendedName>
</protein>
<reference evidence="13 14" key="1">
    <citation type="journal article" date="2012" name="J. Bacteriol.">
        <title>Draft Genome Sequence of Mesorhizobium alhagi CCNWXJ12-2T, a Novel Salt-Resistant Species Isolated from the Desert of Northwestern China.</title>
        <authorList>
            <person name="Zhou M."/>
            <person name="Chen W."/>
            <person name="Chen H."/>
            <person name="Wei G."/>
        </authorList>
    </citation>
    <scope>NUCLEOTIDE SEQUENCE [LARGE SCALE GENOMIC DNA]</scope>
    <source>
        <strain evidence="13 14">CCNWXJ12-2</strain>
    </source>
</reference>
<evidence type="ECO:0000256" key="2">
    <source>
        <dbReference type="ARBA" id="ARBA00004948"/>
    </source>
</evidence>
<dbReference type="GO" id="GO:0009228">
    <property type="term" value="P:thiamine biosynthetic process"/>
    <property type="evidence" value="ECO:0007669"/>
    <property type="project" value="UniProtKB-KW"/>
</dbReference>
<evidence type="ECO:0000313" key="13">
    <source>
        <dbReference type="EMBL" id="EHK53057.1"/>
    </source>
</evidence>
<organism evidence="13 14">
    <name type="scientific">Mesorhizobium alhagi CCNWXJ12-2</name>
    <dbReference type="NCBI Taxonomy" id="1107882"/>
    <lineage>
        <taxon>Bacteria</taxon>
        <taxon>Pseudomonadati</taxon>
        <taxon>Pseudomonadota</taxon>
        <taxon>Alphaproteobacteria</taxon>
        <taxon>Hyphomicrobiales</taxon>
        <taxon>Phyllobacteriaceae</taxon>
        <taxon>Allomesorhizobium</taxon>
    </lineage>
</organism>
<dbReference type="SUPFAM" id="SSF53850">
    <property type="entry name" value="Periplasmic binding protein-like II"/>
    <property type="match status" value="1"/>
</dbReference>
<evidence type="ECO:0000256" key="7">
    <source>
        <dbReference type="ARBA" id="ARBA00022898"/>
    </source>
</evidence>
<dbReference type="Gene3D" id="3.40.190.10">
    <property type="entry name" value="Periplasmic binding protein-like II"/>
    <property type="match status" value="2"/>
</dbReference>
<evidence type="ECO:0000256" key="1">
    <source>
        <dbReference type="ARBA" id="ARBA00003469"/>
    </source>
</evidence>
<sequence>MKAGIAGVAAFGPGIQLFGGTANAAAKVVIQYDWLMSNGQIGDIVAVTNGYFQEAGLEVEFSPGGPNSATVPPVVAGSAQLGQFSETPQLYAARASGVPVKILACGFRTGPYALTSKPGNPVRSVADLKGKKIGIQPTARFAMDAVLAKNGIDPADVTILNVGFDKAPLVRGEVDAIGGWITNTQALSIVGDDRVDLLLSDLGLASYANVYFATDGAIENDPETLAKFIGAVGKGWGWAHANAQEAVKKLVETYPEIDLDWELKTIDLVLKLSFDAETGRDGWGTFDPTSIESQIALLDQIGQYPNGRPKSEDVYTLKVLGLSAAERPKLAAPGA</sequence>
<dbReference type="Proteomes" id="UP000003250">
    <property type="component" value="Unassembled WGS sequence"/>
</dbReference>
<dbReference type="InterPro" id="IPR015168">
    <property type="entry name" value="SsuA/THI5"/>
</dbReference>
<evidence type="ECO:0000256" key="9">
    <source>
        <dbReference type="ARBA" id="ARBA00023004"/>
    </source>
</evidence>
<evidence type="ECO:0000256" key="10">
    <source>
        <dbReference type="ARBA" id="ARBA00033171"/>
    </source>
</evidence>
<dbReference type="EMBL" id="AHAM01000289">
    <property type="protein sequence ID" value="EHK53057.1"/>
    <property type="molecule type" value="Genomic_DNA"/>
</dbReference>
<feature type="domain" description="SsuA/THI5-like" evidence="12">
    <location>
        <begin position="41"/>
        <end position="246"/>
    </location>
</feature>
<comment type="similarity">
    <text evidence="3">Belongs to the NMT1/THI5 family.</text>
</comment>
<evidence type="ECO:0000256" key="8">
    <source>
        <dbReference type="ARBA" id="ARBA00022977"/>
    </source>
</evidence>
<evidence type="ECO:0000256" key="5">
    <source>
        <dbReference type="ARBA" id="ARBA00022679"/>
    </source>
</evidence>
<dbReference type="PATRIC" id="fig|1107882.3.peg.6196"/>
<evidence type="ECO:0000256" key="3">
    <source>
        <dbReference type="ARBA" id="ARBA00009406"/>
    </source>
</evidence>
<dbReference type="PANTHER" id="PTHR31528">
    <property type="entry name" value="4-AMINO-5-HYDROXYMETHYL-2-METHYLPYRIMIDINE PHOSPHATE SYNTHASE THI11-RELATED"/>
    <property type="match status" value="1"/>
</dbReference>
<evidence type="ECO:0000256" key="11">
    <source>
        <dbReference type="ARBA" id="ARBA00048179"/>
    </source>
</evidence>
<comment type="function">
    <text evidence="1">Responsible for the formation of the pyrimidine heterocycle in the thiamine biosynthesis pathway. Catalyzes the formation of hydroxymethylpyrimidine phosphate (HMP-P) from histidine and pyridoxal phosphate (PLP). The protein uses PLP and the active site histidine to form HMP-P, generating an inactive enzyme. The enzyme can only undergo a single turnover, which suggests it is a suicide enzyme.</text>
</comment>
<name>H0I1R7_9HYPH</name>
<accession>H0I1R7</accession>
<comment type="pathway">
    <text evidence="2">Cofactor biosynthesis; thiamine diphosphate biosynthesis.</text>
</comment>
<comment type="subunit">
    <text evidence="4">Homodimer.</text>
</comment>
<comment type="catalytic activity">
    <reaction evidence="11">
        <text>N(6)-(pyridoxal phosphate)-L-lysyl-[4-amino-5-hydroxymethyl-2-methylpyrimidine phosphate synthase] + L-histidyl-[4-amino-5-hydroxymethyl-2-methylpyrimidine phosphate synthase] + 2 Fe(3+) + 4 H2O = L-lysyl-[4-amino-5-hydroxymethyl-2-methylpyrimidine phosphate synthase] + (2S)-2-amino-5-hydroxy-4-oxopentanoyl-[4-amino-5-hydroxymethyl-2-methylpyrimidine phosphate synthase] + 4-amino-2-methyl-5-(phosphooxymethyl)pyrimidine + 3-oxopropanoate + 2 Fe(2+) + 2 H(+)</text>
        <dbReference type="Rhea" id="RHEA:65756"/>
        <dbReference type="Rhea" id="RHEA-COMP:16892"/>
        <dbReference type="Rhea" id="RHEA-COMP:16893"/>
        <dbReference type="Rhea" id="RHEA-COMP:16894"/>
        <dbReference type="Rhea" id="RHEA-COMP:16895"/>
        <dbReference type="ChEBI" id="CHEBI:15377"/>
        <dbReference type="ChEBI" id="CHEBI:15378"/>
        <dbReference type="ChEBI" id="CHEBI:29033"/>
        <dbReference type="ChEBI" id="CHEBI:29034"/>
        <dbReference type="ChEBI" id="CHEBI:29969"/>
        <dbReference type="ChEBI" id="CHEBI:29979"/>
        <dbReference type="ChEBI" id="CHEBI:33190"/>
        <dbReference type="ChEBI" id="CHEBI:58354"/>
        <dbReference type="ChEBI" id="CHEBI:143915"/>
        <dbReference type="ChEBI" id="CHEBI:157692"/>
    </reaction>
    <physiologicalReaction direction="left-to-right" evidence="11">
        <dbReference type="Rhea" id="RHEA:65757"/>
    </physiologicalReaction>
</comment>
<keyword evidence="8" id="KW-0784">Thiamine biosynthesis</keyword>
<dbReference type="GO" id="GO:0046872">
    <property type="term" value="F:metal ion binding"/>
    <property type="evidence" value="ECO:0007669"/>
    <property type="project" value="UniProtKB-KW"/>
</dbReference>
<dbReference type="AlphaFoldDB" id="H0I1R7"/>
<proteinExistence type="inferred from homology"/>
<gene>
    <name evidence="13" type="ORF">MAXJ12_32024</name>
</gene>